<evidence type="ECO:0000256" key="1">
    <source>
        <dbReference type="SAM" id="MobiDB-lite"/>
    </source>
</evidence>
<sequence>MTRYSVALAPAFALLSACATLQPASAPSSGPDATAAAQQAAIGAPPPVETLDLTPPPPPPAGATTADQFDTTTEEDRAEATAATAGGETQLGTTLATLGNPASPGIWIETPFVTSVTAGRVERSNGEGINIELRPSGGQPGSGSEISLPAMQLLNLPLTAIEELTVYSL</sequence>
<gene>
    <name evidence="3" type="ORF">SAMN05444417_0708</name>
</gene>
<dbReference type="EMBL" id="FQYO01000001">
    <property type="protein sequence ID" value="SHI41952.1"/>
    <property type="molecule type" value="Genomic_DNA"/>
</dbReference>
<feature type="signal peptide" evidence="2">
    <location>
        <begin position="1"/>
        <end position="19"/>
    </location>
</feature>
<dbReference type="OrthoDB" id="7871639at2"/>
<organism evidence="3 4">
    <name type="scientific">Wenxinia saemankumensis</name>
    <dbReference type="NCBI Taxonomy" id="1447782"/>
    <lineage>
        <taxon>Bacteria</taxon>
        <taxon>Pseudomonadati</taxon>
        <taxon>Pseudomonadota</taxon>
        <taxon>Alphaproteobacteria</taxon>
        <taxon>Rhodobacterales</taxon>
        <taxon>Roseobacteraceae</taxon>
        <taxon>Wenxinia</taxon>
    </lineage>
</organism>
<feature type="chain" id="PRO_5012770771" description="D-galactarate dehydratase" evidence="2">
    <location>
        <begin position="20"/>
        <end position="169"/>
    </location>
</feature>
<dbReference type="AlphaFoldDB" id="A0A1M6AZR5"/>
<dbReference type="STRING" id="1447782.SAMN05444417_0708"/>
<evidence type="ECO:0008006" key="5">
    <source>
        <dbReference type="Google" id="ProtNLM"/>
    </source>
</evidence>
<feature type="compositionally biased region" description="Pro residues" evidence="1">
    <location>
        <begin position="46"/>
        <end position="61"/>
    </location>
</feature>
<feature type="compositionally biased region" description="Low complexity" evidence="1">
    <location>
        <begin position="80"/>
        <end position="97"/>
    </location>
</feature>
<name>A0A1M6AZR5_9RHOB</name>
<dbReference type="RefSeq" id="WP_073326402.1">
    <property type="nucleotide sequence ID" value="NZ_FQYO01000001.1"/>
</dbReference>
<proteinExistence type="predicted"/>
<evidence type="ECO:0000313" key="3">
    <source>
        <dbReference type="EMBL" id="SHI41952.1"/>
    </source>
</evidence>
<reference evidence="3 4" key="1">
    <citation type="submission" date="2016-11" db="EMBL/GenBank/DDBJ databases">
        <authorList>
            <person name="Jaros S."/>
            <person name="Januszkiewicz K."/>
            <person name="Wedrychowicz H."/>
        </authorList>
    </citation>
    <scope>NUCLEOTIDE SEQUENCE [LARGE SCALE GENOMIC DNA]</scope>
    <source>
        <strain evidence="3 4">DSM 100565</strain>
    </source>
</reference>
<protein>
    <recommendedName>
        <fullName evidence="5">D-galactarate dehydratase</fullName>
    </recommendedName>
</protein>
<dbReference type="PROSITE" id="PS51257">
    <property type="entry name" value="PROKAR_LIPOPROTEIN"/>
    <property type="match status" value="1"/>
</dbReference>
<keyword evidence="2" id="KW-0732">Signal</keyword>
<evidence type="ECO:0000313" key="4">
    <source>
        <dbReference type="Proteomes" id="UP000184292"/>
    </source>
</evidence>
<keyword evidence="4" id="KW-1185">Reference proteome</keyword>
<evidence type="ECO:0000256" key="2">
    <source>
        <dbReference type="SAM" id="SignalP"/>
    </source>
</evidence>
<accession>A0A1M6AZR5</accession>
<feature type="region of interest" description="Disordered" evidence="1">
    <location>
        <begin position="46"/>
        <end position="97"/>
    </location>
</feature>
<dbReference type="Proteomes" id="UP000184292">
    <property type="component" value="Unassembled WGS sequence"/>
</dbReference>